<proteinExistence type="predicted"/>
<evidence type="ECO:0000313" key="1">
    <source>
        <dbReference type="EMBL" id="QIB68625.1"/>
    </source>
</evidence>
<evidence type="ECO:0000313" key="2">
    <source>
        <dbReference type="Proteomes" id="UP000466848"/>
    </source>
</evidence>
<dbReference type="RefSeq" id="WP_163065488.1">
    <property type="nucleotide sequence ID" value="NZ_CP048649.1"/>
</dbReference>
<keyword evidence="2" id="KW-1185">Reference proteome</keyword>
<dbReference type="AlphaFoldDB" id="A0A858BU73"/>
<dbReference type="EMBL" id="CP048649">
    <property type="protein sequence ID" value="QIB68625.1"/>
    <property type="molecule type" value="Genomic_DNA"/>
</dbReference>
<sequence length="127" mass="14895">MFAQVLNHNHIVSLIGGAEMGLPIKDERVSCIDIGENPQGVQTGMLYDPQQKSFKWDITELSLEERHDALSIQYIHEKYSYDDENKIMREYLSDMENETYKQVFEAYNAYVLKCKQKAYKEVYGEEK</sequence>
<name>A0A858BU73_9FIRM</name>
<protein>
    <submittedName>
        <fullName evidence="1">Uncharacterized protein</fullName>
    </submittedName>
</protein>
<dbReference type="Proteomes" id="UP000466848">
    <property type="component" value="Chromosome"/>
</dbReference>
<dbReference type="KEGG" id="abut:Ami103574_04510"/>
<gene>
    <name evidence="1" type="ORF">Ami103574_04510</name>
</gene>
<reference evidence="1 2" key="1">
    <citation type="submission" date="2020-02" db="EMBL/GenBank/DDBJ databases">
        <authorList>
            <person name="Kim Y.B."/>
            <person name="Roh S.W."/>
        </authorList>
    </citation>
    <scope>NUCLEOTIDE SEQUENCE [LARGE SCALE GENOMIC DNA]</scope>
    <source>
        <strain evidence="1 2">DSM 103574</strain>
    </source>
</reference>
<accession>A0A858BU73</accession>
<organism evidence="1 2">
    <name type="scientific">Aminipila butyrica</name>
    <dbReference type="NCBI Taxonomy" id="433296"/>
    <lineage>
        <taxon>Bacteria</taxon>
        <taxon>Bacillati</taxon>
        <taxon>Bacillota</taxon>
        <taxon>Clostridia</taxon>
        <taxon>Peptostreptococcales</taxon>
        <taxon>Anaerovoracaceae</taxon>
        <taxon>Aminipila</taxon>
    </lineage>
</organism>